<sequence length="41" mass="4658">MYLFSPCNISMIVEINLDNSIIVEIHGIMLTSQRDDKGAYI</sequence>
<organism evidence="1">
    <name type="scientific">Siphoviridae sp. ctQLz13</name>
    <dbReference type="NCBI Taxonomy" id="2825492"/>
    <lineage>
        <taxon>Viruses</taxon>
        <taxon>Duplodnaviria</taxon>
        <taxon>Heunggongvirae</taxon>
        <taxon>Uroviricota</taxon>
        <taxon>Caudoviricetes</taxon>
    </lineage>
</organism>
<name>A0A8S5NVG8_9CAUD</name>
<reference evidence="1" key="1">
    <citation type="journal article" date="2021" name="Proc. Natl. Acad. Sci. U.S.A.">
        <title>A Catalog of Tens of Thousands of Viruses from Human Metagenomes Reveals Hidden Associations with Chronic Diseases.</title>
        <authorList>
            <person name="Tisza M.J."/>
            <person name="Buck C.B."/>
        </authorList>
    </citation>
    <scope>NUCLEOTIDE SEQUENCE</scope>
    <source>
        <strain evidence="1">CtQLz13</strain>
    </source>
</reference>
<evidence type="ECO:0000313" key="1">
    <source>
        <dbReference type="EMBL" id="DAD98431.1"/>
    </source>
</evidence>
<accession>A0A8S5NVG8</accession>
<proteinExistence type="predicted"/>
<dbReference type="EMBL" id="BK015262">
    <property type="protein sequence ID" value="DAD98431.1"/>
    <property type="molecule type" value="Genomic_DNA"/>
</dbReference>
<protein>
    <submittedName>
        <fullName evidence="1">Uncharacterized protein</fullName>
    </submittedName>
</protein>